<reference evidence="1" key="1">
    <citation type="journal article" date="2015" name="Nature">
        <title>Complex archaea that bridge the gap between prokaryotes and eukaryotes.</title>
        <authorList>
            <person name="Spang A."/>
            <person name="Saw J.H."/>
            <person name="Jorgensen S.L."/>
            <person name="Zaremba-Niedzwiedzka K."/>
            <person name="Martijn J."/>
            <person name="Lind A.E."/>
            <person name="van Eijk R."/>
            <person name="Schleper C."/>
            <person name="Guy L."/>
            <person name="Ettema T.J."/>
        </authorList>
    </citation>
    <scope>NUCLEOTIDE SEQUENCE</scope>
</reference>
<accession>A0A0F9IFA3</accession>
<dbReference type="EMBL" id="LAZR01012567">
    <property type="protein sequence ID" value="KKM26152.1"/>
    <property type="molecule type" value="Genomic_DNA"/>
</dbReference>
<organism evidence="1">
    <name type="scientific">marine sediment metagenome</name>
    <dbReference type="NCBI Taxonomy" id="412755"/>
    <lineage>
        <taxon>unclassified sequences</taxon>
        <taxon>metagenomes</taxon>
        <taxon>ecological metagenomes</taxon>
    </lineage>
</organism>
<comment type="caution">
    <text evidence="1">The sequence shown here is derived from an EMBL/GenBank/DDBJ whole genome shotgun (WGS) entry which is preliminary data.</text>
</comment>
<proteinExistence type="predicted"/>
<gene>
    <name evidence="1" type="ORF">LCGC14_1587610</name>
</gene>
<evidence type="ECO:0000313" key="1">
    <source>
        <dbReference type="EMBL" id="KKM26152.1"/>
    </source>
</evidence>
<protein>
    <submittedName>
        <fullName evidence="1">Uncharacterized protein</fullName>
    </submittedName>
</protein>
<dbReference type="AlphaFoldDB" id="A0A0F9IFA3"/>
<sequence>MKNIKLERWEADEFIITINGKLVGATVNESCGKVVIEWLKYVNYKELIKTENV</sequence>
<name>A0A0F9IFA3_9ZZZZ</name>